<organism evidence="2 3">
    <name type="scientific">Pelobates cultripes</name>
    <name type="common">Western spadefoot toad</name>
    <dbReference type="NCBI Taxonomy" id="61616"/>
    <lineage>
        <taxon>Eukaryota</taxon>
        <taxon>Metazoa</taxon>
        <taxon>Chordata</taxon>
        <taxon>Craniata</taxon>
        <taxon>Vertebrata</taxon>
        <taxon>Euteleostomi</taxon>
        <taxon>Amphibia</taxon>
        <taxon>Batrachia</taxon>
        <taxon>Anura</taxon>
        <taxon>Pelobatoidea</taxon>
        <taxon>Pelobatidae</taxon>
        <taxon>Pelobates</taxon>
    </lineage>
</organism>
<name>A0AAD1W3L6_PELCU</name>
<accession>A0AAD1W3L6</accession>
<gene>
    <name evidence="2" type="ORF">PECUL_23A034269</name>
</gene>
<keyword evidence="3" id="KW-1185">Reference proteome</keyword>
<feature type="compositionally biased region" description="Polar residues" evidence="1">
    <location>
        <begin position="33"/>
        <end position="55"/>
    </location>
</feature>
<reference evidence="2" key="1">
    <citation type="submission" date="2022-03" db="EMBL/GenBank/DDBJ databases">
        <authorList>
            <person name="Alioto T."/>
            <person name="Alioto T."/>
            <person name="Gomez Garrido J."/>
        </authorList>
    </citation>
    <scope>NUCLEOTIDE SEQUENCE</scope>
</reference>
<feature type="region of interest" description="Disordered" evidence="1">
    <location>
        <begin position="1"/>
        <end position="57"/>
    </location>
</feature>
<dbReference type="EMBL" id="OW240915">
    <property type="protein sequence ID" value="CAH2283323.1"/>
    <property type="molecule type" value="Genomic_DNA"/>
</dbReference>
<evidence type="ECO:0000313" key="3">
    <source>
        <dbReference type="Proteomes" id="UP001295444"/>
    </source>
</evidence>
<sequence length="154" mass="17404">MAPPKAQRALDFFRQGRRDRQRSDQDGGGSHSPAHNSDAGSNNDSRQTSTGNLSVSEKRLAAMLQERRTSMRTDFQTAVSDMRKDLLEDRSRRKNICVRGVLEKITHEELPSYLLQLFQAIQPTVEPADLCLDRAHSVPKPNNQTTSHKMYQGI</sequence>
<dbReference type="Proteomes" id="UP001295444">
    <property type="component" value="Chromosome 04"/>
</dbReference>
<feature type="compositionally biased region" description="Basic and acidic residues" evidence="1">
    <location>
        <begin position="14"/>
        <end position="25"/>
    </location>
</feature>
<protein>
    <submittedName>
        <fullName evidence="2">Uncharacterized protein</fullName>
    </submittedName>
</protein>
<evidence type="ECO:0000256" key="1">
    <source>
        <dbReference type="SAM" id="MobiDB-lite"/>
    </source>
</evidence>
<proteinExistence type="predicted"/>
<dbReference type="AlphaFoldDB" id="A0AAD1W3L6"/>
<evidence type="ECO:0000313" key="2">
    <source>
        <dbReference type="EMBL" id="CAH2283323.1"/>
    </source>
</evidence>